<dbReference type="Gene3D" id="3.40.50.11170">
    <property type="entry name" value="Uncharacterised protein PF08960, DUF1874"/>
    <property type="match status" value="1"/>
</dbReference>
<dbReference type="RefSeq" id="WP_236905009.1">
    <property type="nucleotide sequence ID" value="NZ_CP017603.1"/>
</dbReference>
<name>A0AAC9RPE4_9CLOT</name>
<dbReference type="SUPFAM" id="SSF143602">
    <property type="entry name" value="STIV B116-like"/>
    <property type="match status" value="1"/>
</dbReference>
<evidence type="ECO:0008006" key="3">
    <source>
        <dbReference type="Google" id="ProtNLM"/>
    </source>
</evidence>
<accession>A0AAC9RPE4</accession>
<evidence type="ECO:0000313" key="2">
    <source>
        <dbReference type="Proteomes" id="UP000192478"/>
    </source>
</evidence>
<dbReference type="Proteomes" id="UP000192478">
    <property type="component" value="Chromosome"/>
</dbReference>
<sequence>MRKSNMAESTKFPIALFNGTVATTNGLYKISDISTNEAKALIREHGHISAIGHEATAEVMSEILEAKIEMNRIQFQQEVGQKAIVLKLNVRPAEGVILSRQEIEAIGYCFKLMERLA</sequence>
<gene>
    <name evidence="1" type="ORF">CLFO_36890</name>
</gene>
<dbReference type="AlphaFoldDB" id="A0AAC9RPE4"/>
<dbReference type="InterPro" id="IPR037236">
    <property type="entry name" value="STIV_B116-like_sf"/>
</dbReference>
<organism evidence="1 2">
    <name type="scientific">Clostridium formicaceticum</name>
    <dbReference type="NCBI Taxonomy" id="1497"/>
    <lineage>
        <taxon>Bacteria</taxon>
        <taxon>Bacillati</taxon>
        <taxon>Bacillota</taxon>
        <taxon>Clostridia</taxon>
        <taxon>Eubacteriales</taxon>
        <taxon>Clostridiaceae</taxon>
        <taxon>Clostridium</taxon>
    </lineage>
</organism>
<evidence type="ECO:0000313" key="1">
    <source>
        <dbReference type="EMBL" id="ARE89282.1"/>
    </source>
</evidence>
<dbReference type="EMBL" id="CP020559">
    <property type="protein sequence ID" value="ARE89282.1"/>
    <property type="molecule type" value="Genomic_DNA"/>
</dbReference>
<reference evidence="1 2" key="1">
    <citation type="submission" date="2017-03" db="EMBL/GenBank/DDBJ databases">
        <title>Complete sequence of Clostridium formicaceticum DSM 92.</title>
        <authorList>
            <person name="Poehlein A."/>
            <person name="Karl M."/>
            <person name="Bengelsdorf F.R."/>
            <person name="Duerre P."/>
            <person name="Daniel R."/>
        </authorList>
    </citation>
    <scope>NUCLEOTIDE SEQUENCE [LARGE SCALE GENOMIC DNA]</scope>
    <source>
        <strain evidence="1 2">DSM 92</strain>
    </source>
</reference>
<protein>
    <recommendedName>
        <fullName evidence="3">DUF1874 domain-containing protein</fullName>
    </recommendedName>
</protein>
<proteinExistence type="predicted"/>
<dbReference type="Pfam" id="PF08960">
    <property type="entry name" value="STIV_B116-like"/>
    <property type="match status" value="1"/>
</dbReference>
<dbReference type="InterPro" id="IPR015055">
    <property type="entry name" value="STIV_B116-like"/>
</dbReference>